<dbReference type="Proteomes" id="UP000183954">
    <property type="component" value="Unassembled WGS sequence"/>
</dbReference>
<dbReference type="InterPro" id="IPR041698">
    <property type="entry name" value="Methyltransf_25"/>
</dbReference>
<dbReference type="Pfam" id="PF13649">
    <property type="entry name" value="Methyltransf_25"/>
    <property type="match status" value="1"/>
</dbReference>
<dbReference type="Gene3D" id="3.40.50.150">
    <property type="entry name" value="Vaccinia Virus protein VP39"/>
    <property type="match status" value="1"/>
</dbReference>
<reference evidence="4" key="1">
    <citation type="submission" date="2016-11" db="EMBL/GenBank/DDBJ databases">
        <authorList>
            <person name="Varghese N."/>
            <person name="Submissions S."/>
        </authorList>
    </citation>
    <scope>NUCLEOTIDE SEQUENCE [LARGE SCALE GENOMIC DNA]</scope>
    <source>
        <strain evidence="4">DSM 15449</strain>
    </source>
</reference>
<evidence type="ECO:0000256" key="1">
    <source>
        <dbReference type="ARBA" id="ARBA00022679"/>
    </source>
</evidence>
<sequence>MDFERSDVKEKFDENSGQYDGQRKKLIPCFDDFYSIAISLAEANNNPNILDIGAGTGLLSFLILEKFPNANLTLIDISEKMLGVAKVRFKGNHNVTYINDDYTNYKFNEKYDVIISSLSIHHLTGDEKKQLYRNIYSCLNEKGVFINADQVLGETPFIESLYKKDWK</sequence>
<keyword evidence="4" id="KW-1185">Reference proteome</keyword>
<gene>
    <name evidence="3" type="ORF">SAMN02746098_02553</name>
</gene>
<dbReference type="InterPro" id="IPR029063">
    <property type="entry name" value="SAM-dependent_MTases_sf"/>
</dbReference>
<dbReference type="AlphaFoldDB" id="A0A1M5YLY1"/>
<dbReference type="STRING" id="1121420.SAMN02746098_02553"/>
<keyword evidence="1 3" id="KW-0808">Transferase</keyword>
<evidence type="ECO:0000313" key="3">
    <source>
        <dbReference type="EMBL" id="SHI13097.1"/>
    </source>
</evidence>
<dbReference type="SUPFAM" id="SSF53335">
    <property type="entry name" value="S-adenosyl-L-methionine-dependent methyltransferases"/>
    <property type="match status" value="1"/>
</dbReference>
<evidence type="ECO:0000259" key="2">
    <source>
        <dbReference type="Pfam" id="PF13649"/>
    </source>
</evidence>
<feature type="domain" description="Methyltransferase" evidence="2">
    <location>
        <begin position="49"/>
        <end position="143"/>
    </location>
</feature>
<dbReference type="EMBL" id="FQXJ01000008">
    <property type="protein sequence ID" value="SHI13097.1"/>
    <property type="molecule type" value="Genomic_DNA"/>
</dbReference>
<evidence type="ECO:0000313" key="4">
    <source>
        <dbReference type="Proteomes" id="UP000183954"/>
    </source>
</evidence>
<keyword evidence="3" id="KW-0489">Methyltransferase</keyword>
<dbReference type="CDD" id="cd02440">
    <property type="entry name" value="AdoMet_MTases"/>
    <property type="match status" value="1"/>
</dbReference>
<dbReference type="GO" id="GO:0008168">
    <property type="term" value="F:methyltransferase activity"/>
    <property type="evidence" value="ECO:0007669"/>
    <property type="project" value="UniProtKB-KW"/>
</dbReference>
<protein>
    <submittedName>
        <fullName evidence="3">tRNA (Cmo5U34)-methyltransferase</fullName>
    </submittedName>
</protein>
<name>A0A1M5YLY1_9FIRM</name>
<proteinExistence type="predicted"/>
<dbReference type="GO" id="GO:0032259">
    <property type="term" value="P:methylation"/>
    <property type="evidence" value="ECO:0007669"/>
    <property type="project" value="UniProtKB-KW"/>
</dbReference>
<dbReference type="PANTHER" id="PTHR43861">
    <property type="entry name" value="TRANS-ACONITATE 2-METHYLTRANSFERASE-RELATED"/>
    <property type="match status" value="1"/>
</dbReference>
<accession>A0A1M5YLY1</accession>
<dbReference type="RefSeq" id="WP_242947537.1">
    <property type="nucleotide sequence ID" value="NZ_FQXJ01000008.1"/>
</dbReference>
<organism evidence="3 4">
    <name type="scientific">Desulfosporosinus lacus DSM 15449</name>
    <dbReference type="NCBI Taxonomy" id="1121420"/>
    <lineage>
        <taxon>Bacteria</taxon>
        <taxon>Bacillati</taxon>
        <taxon>Bacillota</taxon>
        <taxon>Clostridia</taxon>
        <taxon>Eubacteriales</taxon>
        <taxon>Desulfitobacteriaceae</taxon>
        <taxon>Desulfosporosinus</taxon>
    </lineage>
</organism>